<dbReference type="PANTHER" id="PTHR42709:SF6">
    <property type="entry name" value="UNDECAPRENYL PHOSPHATE TRANSPORTER A"/>
    <property type="match status" value="1"/>
</dbReference>
<keyword evidence="5 6" id="KW-0472">Membrane</keyword>
<comment type="subcellular location">
    <subcellularLocation>
        <location evidence="1">Cell membrane</location>
        <topology evidence="1">Multi-pass membrane protein</topology>
    </subcellularLocation>
</comment>
<evidence type="ECO:0000256" key="4">
    <source>
        <dbReference type="ARBA" id="ARBA00022989"/>
    </source>
</evidence>
<accession>A0ABU0S9A4</accession>
<protein>
    <submittedName>
        <fullName evidence="8">Membrane protein DedA with SNARE-associated domain</fullName>
    </submittedName>
</protein>
<evidence type="ECO:0000256" key="2">
    <source>
        <dbReference type="ARBA" id="ARBA00022475"/>
    </source>
</evidence>
<feature type="domain" description="VTT" evidence="7">
    <location>
        <begin position="32"/>
        <end position="162"/>
    </location>
</feature>
<keyword evidence="9" id="KW-1185">Reference proteome</keyword>
<proteinExistence type="predicted"/>
<feature type="transmembrane region" description="Helical" evidence="6">
    <location>
        <begin position="147"/>
        <end position="168"/>
    </location>
</feature>
<dbReference type="Pfam" id="PF09335">
    <property type="entry name" value="VTT_dom"/>
    <property type="match status" value="1"/>
</dbReference>
<organism evidence="8 9">
    <name type="scientific">Phyllobacterium ifriqiyense</name>
    <dbReference type="NCBI Taxonomy" id="314238"/>
    <lineage>
        <taxon>Bacteria</taxon>
        <taxon>Pseudomonadati</taxon>
        <taxon>Pseudomonadota</taxon>
        <taxon>Alphaproteobacteria</taxon>
        <taxon>Hyphomicrobiales</taxon>
        <taxon>Phyllobacteriaceae</taxon>
        <taxon>Phyllobacterium</taxon>
    </lineage>
</organism>
<feature type="transmembrane region" description="Helical" evidence="6">
    <location>
        <begin position="6"/>
        <end position="23"/>
    </location>
</feature>
<evidence type="ECO:0000256" key="3">
    <source>
        <dbReference type="ARBA" id="ARBA00022692"/>
    </source>
</evidence>
<feature type="transmembrane region" description="Helical" evidence="6">
    <location>
        <begin position="52"/>
        <end position="74"/>
    </location>
</feature>
<dbReference type="RefSeq" id="WP_307278661.1">
    <property type="nucleotide sequence ID" value="NZ_JAUSZT010000002.1"/>
</dbReference>
<reference evidence="8 9" key="1">
    <citation type="submission" date="2023-07" db="EMBL/GenBank/DDBJ databases">
        <title>Comparative genomics of wheat-associated soil bacteria to identify genetic determinants of phenazine resistance.</title>
        <authorList>
            <person name="Mouncey N."/>
        </authorList>
    </citation>
    <scope>NUCLEOTIDE SEQUENCE [LARGE SCALE GENOMIC DNA]</scope>
    <source>
        <strain evidence="8 9">W4I11</strain>
    </source>
</reference>
<evidence type="ECO:0000256" key="6">
    <source>
        <dbReference type="SAM" id="Phobius"/>
    </source>
</evidence>
<gene>
    <name evidence="8" type="ORF">QFZ34_001485</name>
</gene>
<dbReference type="Proteomes" id="UP001237780">
    <property type="component" value="Unassembled WGS sequence"/>
</dbReference>
<name>A0ABU0S9A4_9HYPH</name>
<keyword evidence="3 6" id="KW-0812">Transmembrane</keyword>
<evidence type="ECO:0000256" key="5">
    <source>
        <dbReference type="ARBA" id="ARBA00023136"/>
    </source>
</evidence>
<evidence type="ECO:0000313" key="8">
    <source>
        <dbReference type="EMBL" id="MDQ0996308.1"/>
    </source>
</evidence>
<comment type="caution">
    <text evidence="8">The sequence shown here is derived from an EMBL/GenBank/DDBJ whole genome shotgun (WGS) entry which is preliminary data.</text>
</comment>
<dbReference type="InterPro" id="IPR051311">
    <property type="entry name" value="DedA_domain"/>
</dbReference>
<evidence type="ECO:0000313" key="9">
    <source>
        <dbReference type="Proteomes" id="UP001237780"/>
    </source>
</evidence>
<dbReference type="InterPro" id="IPR032816">
    <property type="entry name" value="VTT_dom"/>
</dbReference>
<evidence type="ECO:0000259" key="7">
    <source>
        <dbReference type="Pfam" id="PF09335"/>
    </source>
</evidence>
<keyword evidence="4 6" id="KW-1133">Transmembrane helix</keyword>
<keyword evidence="2" id="KW-1003">Cell membrane</keyword>
<sequence>MDPLGNLIDWIALYGIFGLIAMGMAERFVPAIPSYGVLVAIGIAAAEDVWSVPAAVVGTAIGSFVGASSLYLAVRALGTKRSTSLLYWIGKWIGLSHGRIDKSFSYLHTRERMLTIVSQLIPTVRLISPVIAGLVQIRPSKFMAGSAVGILIWNSFFIAAGHFVVLVVPDINSSVLALKVLALLVVTEALVALGWRLQSLLPRLLATGGNK</sequence>
<dbReference type="PANTHER" id="PTHR42709">
    <property type="entry name" value="ALKALINE PHOSPHATASE LIKE PROTEIN"/>
    <property type="match status" value="1"/>
</dbReference>
<feature type="transmembrane region" description="Helical" evidence="6">
    <location>
        <begin position="174"/>
        <end position="195"/>
    </location>
</feature>
<evidence type="ECO:0000256" key="1">
    <source>
        <dbReference type="ARBA" id="ARBA00004651"/>
    </source>
</evidence>
<dbReference type="EMBL" id="JAUSZT010000002">
    <property type="protein sequence ID" value="MDQ0996308.1"/>
    <property type="molecule type" value="Genomic_DNA"/>
</dbReference>